<dbReference type="Pfam" id="PF00005">
    <property type="entry name" value="ABC_tran"/>
    <property type="match status" value="1"/>
</dbReference>
<comment type="similarity">
    <text evidence="2">Belongs to the ABC transporter superfamily.</text>
</comment>
<dbReference type="Proteomes" id="UP001056981">
    <property type="component" value="Chromosome"/>
</dbReference>
<evidence type="ECO:0000256" key="2">
    <source>
        <dbReference type="ARBA" id="ARBA00005417"/>
    </source>
</evidence>
<feature type="domain" description="ABC transporter" evidence="14">
    <location>
        <begin position="6"/>
        <end position="250"/>
    </location>
</feature>
<dbReference type="PROSITE" id="PS50893">
    <property type="entry name" value="ABC_TRANSPORTER_2"/>
    <property type="match status" value="1"/>
</dbReference>
<keyword evidence="3" id="KW-0813">Transport</keyword>
<evidence type="ECO:0000313" key="16">
    <source>
        <dbReference type="Proteomes" id="UP001056981"/>
    </source>
</evidence>
<evidence type="ECO:0000256" key="12">
    <source>
        <dbReference type="ARBA" id="ARBA00044143"/>
    </source>
</evidence>
<proteinExistence type="inferred from homology"/>
<dbReference type="EMBL" id="CP051635">
    <property type="protein sequence ID" value="UTD01346.1"/>
    <property type="molecule type" value="Genomic_DNA"/>
</dbReference>
<dbReference type="Gene3D" id="3.40.50.300">
    <property type="entry name" value="P-loop containing nucleotide triphosphate hydrolases"/>
    <property type="match status" value="1"/>
</dbReference>
<evidence type="ECO:0000256" key="1">
    <source>
        <dbReference type="ARBA" id="ARBA00004417"/>
    </source>
</evidence>
<dbReference type="PANTHER" id="PTHR43297:SF13">
    <property type="entry name" value="NICKEL ABC TRANSPORTER, ATP-BINDING PROTEIN"/>
    <property type="match status" value="1"/>
</dbReference>
<keyword evidence="7" id="KW-1278">Translocase</keyword>
<dbReference type="GO" id="GO:0016887">
    <property type="term" value="F:ATP hydrolysis activity"/>
    <property type="evidence" value="ECO:0007669"/>
    <property type="project" value="InterPro"/>
</dbReference>
<comment type="catalytic activity">
    <reaction evidence="13">
        <text>Ni(2+)(out) + ATP + H2O = Ni(2+)(in) + ADP + phosphate + H(+)</text>
        <dbReference type="Rhea" id="RHEA:15557"/>
        <dbReference type="ChEBI" id="CHEBI:15377"/>
        <dbReference type="ChEBI" id="CHEBI:15378"/>
        <dbReference type="ChEBI" id="CHEBI:30616"/>
        <dbReference type="ChEBI" id="CHEBI:43474"/>
        <dbReference type="ChEBI" id="CHEBI:49786"/>
        <dbReference type="ChEBI" id="CHEBI:456216"/>
        <dbReference type="EC" id="7.2.2.11"/>
    </reaction>
    <physiologicalReaction direction="left-to-right" evidence="13">
        <dbReference type="Rhea" id="RHEA:15558"/>
    </physiologicalReaction>
</comment>
<gene>
    <name evidence="15" type="ORF">E4N86_11955</name>
</gene>
<evidence type="ECO:0000256" key="7">
    <source>
        <dbReference type="ARBA" id="ARBA00022967"/>
    </source>
</evidence>
<sequence length="274" mass="31300">MGDICIQNLRVSFNGSPNKFVVNNISLTLKKGLITGLVGESGSGKSILGMAILGLNPPDAKVEGEILYENVNLAKADFSTLKCIRGKHIGLIPQSPLLSMNPVLQNYYQVEEFLKTHTLLTKPERKEKIYKMMKKFGLEYPEKIFYKYPFQLSGGLRQRVISLFGTILEPEWIIADEPTKGLDAVLRRQVFQSLKEVSKKSSLLVITHDMFFAKSICDYLFIFKEGKVIEHGSSKEIFYNPKEEYTKQLLDSIPRKIYKMEYRNERVKQNASQC</sequence>
<dbReference type="PANTHER" id="PTHR43297">
    <property type="entry name" value="OLIGOPEPTIDE TRANSPORT ATP-BINDING PROTEIN APPD"/>
    <property type="match status" value="1"/>
</dbReference>
<dbReference type="SMART" id="SM00382">
    <property type="entry name" value="AAA"/>
    <property type="match status" value="1"/>
</dbReference>
<evidence type="ECO:0000256" key="5">
    <source>
        <dbReference type="ARBA" id="ARBA00022741"/>
    </source>
</evidence>
<evidence type="ECO:0000256" key="8">
    <source>
        <dbReference type="ARBA" id="ARBA00023065"/>
    </source>
</evidence>
<evidence type="ECO:0000256" key="4">
    <source>
        <dbReference type="ARBA" id="ARBA00022475"/>
    </source>
</evidence>
<evidence type="ECO:0000259" key="14">
    <source>
        <dbReference type="PROSITE" id="PS50893"/>
    </source>
</evidence>
<keyword evidence="9" id="KW-0472">Membrane</keyword>
<dbReference type="CDD" id="cd03257">
    <property type="entry name" value="ABC_NikE_OppD_transporters"/>
    <property type="match status" value="1"/>
</dbReference>
<keyword evidence="6 15" id="KW-0067">ATP-binding</keyword>
<dbReference type="AlphaFoldDB" id="A0A9Q9BF80"/>
<evidence type="ECO:0000256" key="11">
    <source>
        <dbReference type="ARBA" id="ARBA00039098"/>
    </source>
</evidence>
<protein>
    <recommendedName>
        <fullName evidence="12">Nickel import system ATP-binding protein NikD</fullName>
        <ecNumber evidence="11">7.2.2.11</ecNumber>
    </recommendedName>
</protein>
<dbReference type="InterPro" id="IPR027417">
    <property type="entry name" value="P-loop_NTPase"/>
</dbReference>
<evidence type="ECO:0000256" key="3">
    <source>
        <dbReference type="ARBA" id="ARBA00022448"/>
    </source>
</evidence>
<evidence type="ECO:0000256" key="9">
    <source>
        <dbReference type="ARBA" id="ARBA00023136"/>
    </source>
</evidence>
<comment type="subunit">
    <text evidence="10">The complex is composed of two ATP-binding proteins (NikD and NikE), two transmembrane proteins (NikB and NikC) and a solute-binding protein (NikA).</text>
</comment>
<evidence type="ECO:0000256" key="6">
    <source>
        <dbReference type="ARBA" id="ARBA00022840"/>
    </source>
</evidence>
<dbReference type="RefSeq" id="WP_253701068.1">
    <property type="nucleotide sequence ID" value="NZ_CP051522.1"/>
</dbReference>
<reference evidence="15" key="1">
    <citation type="submission" date="2020-04" db="EMBL/GenBank/DDBJ databases">
        <title>Comparative genomics of oral phylogroup-2 Treponema strains.</title>
        <authorList>
            <person name="Zeng H."/>
            <person name="Chan Y.K."/>
            <person name="Watt R.M."/>
        </authorList>
    </citation>
    <scope>NUCLEOTIDE SEQUENCE</scope>
    <source>
        <strain evidence="15">OMZ 905</strain>
    </source>
</reference>
<organism evidence="15 16">
    <name type="scientific">Treponema denticola</name>
    <dbReference type="NCBI Taxonomy" id="158"/>
    <lineage>
        <taxon>Bacteria</taxon>
        <taxon>Pseudomonadati</taxon>
        <taxon>Spirochaetota</taxon>
        <taxon>Spirochaetia</taxon>
        <taxon>Spirochaetales</taxon>
        <taxon>Treponemataceae</taxon>
        <taxon>Treponema</taxon>
    </lineage>
</organism>
<accession>A0A9Q9BF80</accession>
<evidence type="ECO:0000256" key="10">
    <source>
        <dbReference type="ARBA" id="ARBA00038669"/>
    </source>
</evidence>
<keyword evidence="5" id="KW-0547">Nucleotide-binding</keyword>
<dbReference type="GO" id="GO:0015413">
    <property type="term" value="F:ABC-type nickel transporter activity"/>
    <property type="evidence" value="ECO:0007669"/>
    <property type="project" value="UniProtKB-EC"/>
</dbReference>
<evidence type="ECO:0000313" key="15">
    <source>
        <dbReference type="EMBL" id="UTD01346.1"/>
    </source>
</evidence>
<dbReference type="InterPro" id="IPR003439">
    <property type="entry name" value="ABC_transporter-like_ATP-bd"/>
</dbReference>
<dbReference type="GO" id="GO:0005524">
    <property type="term" value="F:ATP binding"/>
    <property type="evidence" value="ECO:0007669"/>
    <property type="project" value="UniProtKB-KW"/>
</dbReference>
<dbReference type="InterPro" id="IPR050388">
    <property type="entry name" value="ABC_Ni/Peptide_Import"/>
</dbReference>
<dbReference type="SUPFAM" id="SSF52540">
    <property type="entry name" value="P-loop containing nucleoside triphosphate hydrolases"/>
    <property type="match status" value="1"/>
</dbReference>
<dbReference type="GO" id="GO:0005886">
    <property type="term" value="C:plasma membrane"/>
    <property type="evidence" value="ECO:0007669"/>
    <property type="project" value="UniProtKB-SubCell"/>
</dbReference>
<comment type="subcellular location">
    <subcellularLocation>
        <location evidence="1">Cell inner membrane</location>
        <topology evidence="1">Peripheral membrane protein</topology>
    </subcellularLocation>
</comment>
<dbReference type="InterPro" id="IPR003593">
    <property type="entry name" value="AAA+_ATPase"/>
</dbReference>
<name>A0A9Q9BF80_TREDN</name>
<keyword evidence="8" id="KW-0406">Ion transport</keyword>
<dbReference type="EC" id="7.2.2.11" evidence="11"/>
<evidence type="ECO:0000256" key="13">
    <source>
        <dbReference type="ARBA" id="ARBA00048610"/>
    </source>
</evidence>
<keyword evidence="4" id="KW-1003">Cell membrane</keyword>